<dbReference type="InterPro" id="IPR001173">
    <property type="entry name" value="Glyco_trans_2-like"/>
</dbReference>
<dbReference type="EMBL" id="MGEQ01000003">
    <property type="protein sequence ID" value="OGL87035.1"/>
    <property type="molecule type" value="Genomic_DNA"/>
</dbReference>
<dbReference type="InterPro" id="IPR050834">
    <property type="entry name" value="Glycosyltransf_2"/>
</dbReference>
<evidence type="ECO:0000313" key="5">
    <source>
        <dbReference type="EMBL" id="OGL87035.1"/>
    </source>
</evidence>
<comment type="similarity">
    <text evidence="1">Belongs to the glycosyltransferase 2 family.</text>
</comment>
<dbReference type="Gene3D" id="3.90.550.10">
    <property type="entry name" value="Spore Coat Polysaccharide Biosynthesis Protein SpsA, Chain A"/>
    <property type="match status" value="1"/>
</dbReference>
<dbReference type="PANTHER" id="PTHR43685">
    <property type="entry name" value="GLYCOSYLTRANSFERASE"/>
    <property type="match status" value="1"/>
</dbReference>
<evidence type="ECO:0000256" key="3">
    <source>
        <dbReference type="ARBA" id="ARBA00022679"/>
    </source>
</evidence>
<organism evidence="5 6">
    <name type="scientific">Candidatus Uhrbacteria bacterium RIFCSPLOWO2_02_FULL_48_18</name>
    <dbReference type="NCBI Taxonomy" id="1802408"/>
    <lineage>
        <taxon>Bacteria</taxon>
        <taxon>Candidatus Uhriibacteriota</taxon>
    </lineage>
</organism>
<dbReference type="GO" id="GO:0016757">
    <property type="term" value="F:glycosyltransferase activity"/>
    <property type="evidence" value="ECO:0007669"/>
    <property type="project" value="UniProtKB-KW"/>
</dbReference>
<keyword evidence="2" id="KW-0328">Glycosyltransferase</keyword>
<sequence length="312" mass="36277">MPVYNGSRYLCEAIESILKQTYSDFELIIVDDFSTDNTVDLIKEYQAKDKRVHLYKNAFTKGIVGSLNTGLAHASGLYIARADADDVNLPSRFMDQVNMLEQNPDIVLVGAGCRVFSEKGFGKSIYRPSSAVELAWRLISDTYFCHPVTMYRKEIATAFHGYAQKEAEDFDLFSRIIKKHQTRNLHKVLLNYREHSSNRSKEAAQAIAKSVHNIFLDNFEYYFGTTRNADKFFAFQHDGIMHVSDFILITRMNLQIIRKILLDYHISFFSREVFFCTNKIFFLQCRALFSRWISSLKMILRSFYRYLLGKSL</sequence>
<dbReference type="PANTHER" id="PTHR43685:SF5">
    <property type="entry name" value="GLYCOSYLTRANSFERASE EPSE-RELATED"/>
    <property type="match status" value="1"/>
</dbReference>
<keyword evidence="3" id="KW-0808">Transferase</keyword>
<evidence type="ECO:0000259" key="4">
    <source>
        <dbReference type="Pfam" id="PF00535"/>
    </source>
</evidence>
<evidence type="ECO:0000256" key="2">
    <source>
        <dbReference type="ARBA" id="ARBA00022676"/>
    </source>
</evidence>
<dbReference type="SUPFAM" id="SSF53448">
    <property type="entry name" value="Nucleotide-diphospho-sugar transferases"/>
    <property type="match status" value="1"/>
</dbReference>
<dbReference type="InterPro" id="IPR029044">
    <property type="entry name" value="Nucleotide-diphossugar_trans"/>
</dbReference>
<reference evidence="5 6" key="1">
    <citation type="journal article" date="2016" name="Nat. Commun.">
        <title>Thousands of microbial genomes shed light on interconnected biogeochemical processes in an aquifer system.</title>
        <authorList>
            <person name="Anantharaman K."/>
            <person name="Brown C.T."/>
            <person name="Hug L.A."/>
            <person name="Sharon I."/>
            <person name="Castelle C.J."/>
            <person name="Probst A.J."/>
            <person name="Thomas B.C."/>
            <person name="Singh A."/>
            <person name="Wilkins M.J."/>
            <person name="Karaoz U."/>
            <person name="Brodie E.L."/>
            <person name="Williams K.H."/>
            <person name="Hubbard S.S."/>
            <person name="Banfield J.F."/>
        </authorList>
    </citation>
    <scope>NUCLEOTIDE SEQUENCE [LARGE SCALE GENOMIC DNA]</scope>
</reference>
<dbReference type="Pfam" id="PF00535">
    <property type="entry name" value="Glycos_transf_2"/>
    <property type="match status" value="1"/>
</dbReference>
<dbReference type="CDD" id="cd00761">
    <property type="entry name" value="Glyco_tranf_GTA_type"/>
    <property type="match status" value="1"/>
</dbReference>
<proteinExistence type="inferred from homology"/>
<comment type="caution">
    <text evidence="5">The sequence shown here is derived from an EMBL/GenBank/DDBJ whole genome shotgun (WGS) entry which is preliminary data.</text>
</comment>
<name>A0A1F7V9E2_9BACT</name>
<evidence type="ECO:0000313" key="6">
    <source>
        <dbReference type="Proteomes" id="UP000176593"/>
    </source>
</evidence>
<accession>A0A1F7V9E2</accession>
<gene>
    <name evidence="5" type="ORF">A3I41_03750</name>
</gene>
<dbReference type="AlphaFoldDB" id="A0A1F7V9E2"/>
<dbReference type="Proteomes" id="UP000176593">
    <property type="component" value="Unassembled WGS sequence"/>
</dbReference>
<protein>
    <recommendedName>
        <fullName evidence="4">Glycosyltransferase 2-like domain-containing protein</fullName>
    </recommendedName>
</protein>
<feature type="domain" description="Glycosyltransferase 2-like" evidence="4">
    <location>
        <begin position="1"/>
        <end position="156"/>
    </location>
</feature>
<evidence type="ECO:0000256" key="1">
    <source>
        <dbReference type="ARBA" id="ARBA00006739"/>
    </source>
</evidence>